<dbReference type="Pfam" id="PF03466">
    <property type="entry name" value="LysR_substrate"/>
    <property type="match status" value="1"/>
</dbReference>
<evidence type="ECO:0000256" key="2">
    <source>
        <dbReference type="ARBA" id="ARBA00023015"/>
    </source>
</evidence>
<evidence type="ECO:0000256" key="1">
    <source>
        <dbReference type="ARBA" id="ARBA00009437"/>
    </source>
</evidence>
<dbReference type="AlphaFoldDB" id="A0A2N7VR02"/>
<keyword evidence="8" id="KW-1185">Reference proteome</keyword>
<reference evidence="7 8" key="1">
    <citation type="submission" date="2018-01" db="EMBL/GenBank/DDBJ databases">
        <title>Whole genome analyses suggest that Burkholderia sensu lato contains two further novel genera in the rhizoxinica-symbiotica group Mycetohabitans gen. nov., and Trinickia gen. nov.: implications for the evolution of diazotrophy and nodulation in the Burkholderiaceae.</title>
        <authorList>
            <person name="Estrada-de los Santos P."/>
            <person name="Palmer M."/>
            <person name="Chavez-Ramirez B."/>
            <person name="Beukes C."/>
            <person name="Steenkamp E.T."/>
            <person name="Hirsch A.M."/>
            <person name="Manyaka P."/>
            <person name="Maluk M."/>
            <person name="Lafos M."/>
            <person name="Crook M."/>
            <person name="Gross E."/>
            <person name="Simon M.F."/>
            <person name="Bueno dos Reis Junior F."/>
            <person name="Poole P.S."/>
            <person name="Venter S.N."/>
            <person name="James E.K."/>
        </authorList>
    </citation>
    <scope>NUCLEOTIDE SEQUENCE [LARGE SCALE GENOMIC DNA]</scope>
    <source>
        <strain evidence="7 8">GP25-8</strain>
    </source>
</reference>
<proteinExistence type="inferred from homology"/>
<evidence type="ECO:0000256" key="4">
    <source>
        <dbReference type="ARBA" id="ARBA00023163"/>
    </source>
</evidence>
<gene>
    <name evidence="7" type="ORF">C0Z19_21265</name>
</gene>
<feature type="compositionally biased region" description="Basic and acidic residues" evidence="5">
    <location>
        <begin position="339"/>
        <end position="363"/>
    </location>
</feature>
<dbReference type="Proteomes" id="UP000235347">
    <property type="component" value="Unassembled WGS sequence"/>
</dbReference>
<protein>
    <recommendedName>
        <fullName evidence="6">HTH lysR-type domain-containing protein</fullName>
    </recommendedName>
</protein>
<dbReference type="Gene3D" id="3.40.190.290">
    <property type="match status" value="1"/>
</dbReference>
<evidence type="ECO:0000256" key="3">
    <source>
        <dbReference type="ARBA" id="ARBA00023125"/>
    </source>
</evidence>
<evidence type="ECO:0000256" key="5">
    <source>
        <dbReference type="SAM" id="MobiDB-lite"/>
    </source>
</evidence>
<dbReference type="GO" id="GO:0006351">
    <property type="term" value="P:DNA-templated transcription"/>
    <property type="evidence" value="ECO:0007669"/>
    <property type="project" value="TreeGrafter"/>
</dbReference>
<keyword evidence="4" id="KW-0804">Transcription</keyword>
<dbReference type="GO" id="GO:0003700">
    <property type="term" value="F:DNA-binding transcription factor activity"/>
    <property type="evidence" value="ECO:0007669"/>
    <property type="project" value="InterPro"/>
</dbReference>
<name>A0A2N7VR02_9BURK</name>
<dbReference type="EMBL" id="PNYB01000021">
    <property type="protein sequence ID" value="PMS19565.1"/>
    <property type="molecule type" value="Genomic_DNA"/>
</dbReference>
<dbReference type="Gene3D" id="1.10.10.10">
    <property type="entry name" value="Winged helix-like DNA-binding domain superfamily/Winged helix DNA-binding domain"/>
    <property type="match status" value="1"/>
</dbReference>
<dbReference type="SUPFAM" id="SSF46785">
    <property type="entry name" value="Winged helix' DNA-binding domain"/>
    <property type="match status" value="1"/>
</dbReference>
<dbReference type="GO" id="GO:0043565">
    <property type="term" value="F:sequence-specific DNA binding"/>
    <property type="evidence" value="ECO:0007669"/>
    <property type="project" value="TreeGrafter"/>
</dbReference>
<dbReference type="SUPFAM" id="SSF53850">
    <property type="entry name" value="Periplasmic binding protein-like II"/>
    <property type="match status" value="1"/>
</dbReference>
<dbReference type="PANTHER" id="PTHR30537:SF68">
    <property type="entry name" value="TRANSCRIPTIONAL REGULATOR-RELATED"/>
    <property type="match status" value="1"/>
</dbReference>
<feature type="domain" description="HTH lysR-type" evidence="6">
    <location>
        <begin position="13"/>
        <end position="70"/>
    </location>
</feature>
<keyword evidence="3" id="KW-0238">DNA-binding</keyword>
<accession>A0A2N7VR02</accession>
<evidence type="ECO:0000313" key="8">
    <source>
        <dbReference type="Proteomes" id="UP000235347"/>
    </source>
</evidence>
<dbReference type="Pfam" id="PF00126">
    <property type="entry name" value="HTH_1"/>
    <property type="match status" value="1"/>
</dbReference>
<evidence type="ECO:0000313" key="7">
    <source>
        <dbReference type="EMBL" id="PMS19565.1"/>
    </source>
</evidence>
<dbReference type="FunFam" id="1.10.10.10:FF:000001">
    <property type="entry name" value="LysR family transcriptional regulator"/>
    <property type="match status" value="1"/>
</dbReference>
<sequence>MLTWNNPWGRYMIDLNELQCFAHICEAQSFTVAAERLGLPKSSVSRALSRLEQRLGVRLIERTTRSLMLTEAGELYLERCRRMLEEAEQADLAIGAMHAQPRGLLRVATSVPFARFALAPVLGDFLAAYPEVRVDLQLLAAEHRASDAAPDVVIGPAPGADSTLRATPLFRVRLAAYASPAYLAGRRMPKIPADLREHHCITGHCSAQGLAPGFSAWRMQRGATRQEVRFEPRVIVADPAIGYQVALSGGGVTLLKPEAAQHDIDAGRLVRLLPDWEIEPLQLYALHASRLSASPKVNAFISFLRDRYGVGDWSSDAVKSRPFRAQHRHDLKSKMGRKVAGDGDLRQQQRRVRSDIVRESDRD</sequence>
<feature type="region of interest" description="Disordered" evidence="5">
    <location>
        <begin position="324"/>
        <end position="363"/>
    </location>
</feature>
<feature type="compositionally biased region" description="Basic residues" evidence="5">
    <location>
        <begin position="324"/>
        <end position="337"/>
    </location>
</feature>
<dbReference type="InterPro" id="IPR036390">
    <property type="entry name" value="WH_DNA-bd_sf"/>
</dbReference>
<evidence type="ECO:0000259" key="6">
    <source>
        <dbReference type="PROSITE" id="PS50931"/>
    </source>
</evidence>
<dbReference type="InterPro" id="IPR036388">
    <property type="entry name" value="WH-like_DNA-bd_sf"/>
</dbReference>
<organism evidence="7 8">
    <name type="scientific">Trinickia soli</name>
    <dbReference type="NCBI Taxonomy" id="380675"/>
    <lineage>
        <taxon>Bacteria</taxon>
        <taxon>Pseudomonadati</taxon>
        <taxon>Pseudomonadota</taxon>
        <taxon>Betaproteobacteria</taxon>
        <taxon>Burkholderiales</taxon>
        <taxon>Burkholderiaceae</taxon>
        <taxon>Trinickia</taxon>
    </lineage>
</organism>
<dbReference type="PANTHER" id="PTHR30537">
    <property type="entry name" value="HTH-TYPE TRANSCRIPTIONAL REGULATOR"/>
    <property type="match status" value="1"/>
</dbReference>
<dbReference type="InterPro" id="IPR005119">
    <property type="entry name" value="LysR_subst-bd"/>
</dbReference>
<dbReference type="PRINTS" id="PR00039">
    <property type="entry name" value="HTHLYSR"/>
</dbReference>
<comment type="similarity">
    <text evidence="1">Belongs to the LysR transcriptional regulatory family.</text>
</comment>
<dbReference type="CDD" id="cd08422">
    <property type="entry name" value="PBP2_CrgA_like"/>
    <property type="match status" value="1"/>
</dbReference>
<comment type="caution">
    <text evidence="7">The sequence shown here is derived from an EMBL/GenBank/DDBJ whole genome shotgun (WGS) entry which is preliminary data.</text>
</comment>
<keyword evidence="2" id="KW-0805">Transcription regulation</keyword>
<dbReference type="InterPro" id="IPR000847">
    <property type="entry name" value="LysR_HTH_N"/>
</dbReference>
<dbReference type="InterPro" id="IPR058163">
    <property type="entry name" value="LysR-type_TF_proteobact-type"/>
</dbReference>
<dbReference type="PROSITE" id="PS50931">
    <property type="entry name" value="HTH_LYSR"/>
    <property type="match status" value="1"/>
</dbReference>